<sequence length="104" mass="11238">MANASGVPISPVGKSNPQFTLSAAAINNKPVELDGEPASPEHHHHHSKADALEGLSPQEREKRARLMSERKEDPGVLVDIPQTPHAEEFEQAGAKVTDGRTPYQ</sequence>
<feature type="region of interest" description="Disordered" evidence="1">
    <location>
        <begin position="1"/>
        <end position="104"/>
    </location>
</feature>
<dbReference type="OrthoDB" id="5310629at2759"/>
<proteinExistence type="predicted"/>
<dbReference type="AlphaFoldDB" id="A0A4U0UU10"/>
<evidence type="ECO:0000313" key="2">
    <source>
        <dbReference type="EMBL" id="TKA38555.1"/>
    </source>
</evidence>
<evidence type="ECO:0000313" key="3">
    <source>
        <dbReference type="Proteomes" id="UP000310066"/>
    </source>
</evidence>
<name>A0A4U0UU10_9PEZI</name>
<gene>
    <name evidence="2" type="ORF">B0A54_09490</name>
</gene>
<protein>
    <submittedName>
        <fullName evidence="2">Uncharacterized protein</fullName>
    </submittedName>
</protein>
<dbReference type="Proteomes" id="UP000310066">
    <property type="component" value="Unassembled WGS sequence"/>
</dbReference>
<accession>A0A4U0UU10</accession>
<feature type="compositionally biased region" description="Basic and acidic residues" evidence="1">
    <location>
        <begin position="58"/>
        <end position="74"/>
    </location>
</feature>
<reference evidence="2 3" key="1">
    <citation type="submission" date="2017-03" db="EMBL/GenBank/DDBJ databases">
        <title>Genomes of endolithic fungi from Antarctica.</title>
        <authorList>
            <person name="Coleine C."/>
            <person name="Masonjones S."/>
            <person name="Stajich J.E."/>
        </authorList>
    </citation>
    <scope>NUCLEOTIDE SEQUENCE [LARGE SCALE GENOMIC DNA]</scope>
    <source>
        <strain evidence="2 3">CCFEE 5311</strain>
    </source>
</reference>
<dbReference type="EMBL" id="NAJP01000044">
    <property type="protein sequence ID" value="TKA38555.1"/>
    <property type="molecule type" value="Genomic_DNA"/>
</dbReference>
<organism evidence="2 3">
    <name type="scientific">Friedmanniomyces endolithicus</name>
    <dbReference type="NCBI Taxonomy" id="329885"/>
    <lineage>
        <taxon>Eukaryota</taxon>
        <taxon>Fungi</taxon>
        <taxon>Dikarya</taxon>
        <taxon>Ascomycota</taxon>
        <taxon>Pezizomycotina</taxon>
        <taxon>Dothideomycetes</taxon>
        <taxon>Dothideomycetidae</taxon>
        <taxon>Mycosphaerellales</taxon>
        <taxon>Teratosphaeriaceae</taxon>
        <taxon>Friedmanniomyces</taxon>
    </lineage>
</organism>
<evidence type="ECO:0000256" key="1">
    <source>
        <dbReference type="SAM" id="MobiDB-lite"/>
    </source>
</evidence>
<comment type="caution">
    <text evidence="2">The sequence shown here is derived from an EMBL/GenBank/DDBJ whole genome shotgun (WGS) entry which is preliminary data.</text>
</comment>